<dbReference type="InterPro" id="IPR003591">
    <property type="entry name" value="Leu-rich_rpt_typical-subtyp"/>
</dbReference>
<keyword evidence="1" id="KW-0433">Leucine-rich repeat</keyword>
<dbReference type="PANTHER" id="PTHR45973:SF35">
    <property type="entry name" value="LEUCINE-RICH REPEAT-CONTAINING PROTEIN 43"/>
    <property type="match status" value="1"/>
</dbReference>
<feature type="compositionally biased region" description="Low complexity" evidence="3">
    <location>
        <begin position="575"/>
        <end position="584"/>
    </location>
</feature>
<sequence>MRGDVNATQIRVLDGTALRALSTELNSSKYAIDAHNRSISELGNLSELPKLCSLDVSFNKITSLRNVSTARELRELKIYNNKLTSTIGLKANSNLEGLQMNDNQIEEISTDFLALGRLKNLRLNGNRIASVQNLRGCRLLVHLDLGRNRLHGAASQGLDALTNLEHLNLAGNELSSVGNLAHLTKLEELNLAENKLTSLQGIMPPNLIVLRVNGNQISDFQGMATPLEKLNELYAHNNIIVDIVSLPTRCSQLESIDLRNNQITSSSQITNLTTCVGLQDIWLQGNPCCYSSSYLIDVMSALPDLKTLDAFTDAQLQSHRDKLKQGLISQEELLNSSRASTPAYRPGSAASRPGSARVRTPSGRPATPDSAPVFHTPSARIGNLTKLTSEDDLAKAQEEVRNRLQKMKQLLHRVGGNTEEAAACDKSEKEEQLKPIQRRTSAPEEPFSAAIAARKRESATKVGTRSNDGRNATKLAPSETSPTTSVDVVNEIERIPKIVHRARTVQSLIRRSCVDAGTDPLESLMSHNNNNPVGIPTRVQGCEMETQTTLPPAPLLSVSKSGSLRDPESKFPQANQEQPEQNNEVITTPEEMASESTNQWGPQPQQASDAIETEMKLFLMQHAMDSAPPEDNQSSAEEQPEEDVDPAKFWSDPPRLDPIKTAELRKPPTSLSRTGYKTFRMPSRPSSSDSLQL</sequence>
<protein>
    <recommendedName>
        <fullName evidence="6">Protein phosphatase 1 regulatory subunit 7</fullName>
    </recommendedName>
</protein>
<gene>
    <name evidence="4" type="ORF">PF009_g11925</name>
</gene>
<dbReference type="PANTHER" id="PTHR45973">
    <property type="entry name" value="PROTEIN PHOSPHATASE 1 REGULATORY SUBUNIT SDS22-RELATED"/>
    <property type="match status" value="1"/>
</dbReference>
<dbReference type="SMART" id="SM00369">
    <property type="entry name" value="LRR_TYP"/>
    <property type="match status" value="4"/>
</dbReference>
<comment type="caution">
    <text evidence="4">The sequence shown here is derived from an EMBL/GenBank/DDBJ whole genome shotgun (WGS) entry which is preliminary data.</text>
</comment>
<dbReference type="SMART" id="SM00365">
    <property type="entry name" value="LRR_SD22"/>
    <property type="match status" value="6"/>
</dbReference>
<feature type="compositionally biased region" description="Basic and acidic residues" evidence="3">
    <location>
        <begin position="423"/>
        <end position="433"/>
    </location>
</feature>
<dbReference type="InterPro" id="IPR025875">
    <property type="entry name" value="Leu-rich_rpt_4"/>
</dbReference>
<feature type="region of interest" description="Disordered" evidence="3">
    <location>
        <begin position="544"/>
        <end position="693"/>
    </location>
</feature>
<dbReference type="InterPro" id="IPR050576">
    <property type="entry name" value="Cilia_flagella_integrity"/>
</dbReference>
<feature type="compositionally biased region" description="Polar residues" evidence="3">
    <location>
        <begin position="461"/>
        <end position="470"/>
    </location>
</feature>
<proteinExistence type="predicted"/>
<dbReference type="Gene3D" id="3.80.10.10">
    <property type="entry name" value="Ribonuclease Inhibitor"/>
    <property type="match status" value="3"/>
</dbReference>
<feature type="region of interest" description="Disordered" evidence="3">
    <location>
        <begin position="334"/>
        <end position="377"/>
    </location>
</feature>
<evidence type="ECO:0000256" key="2">
    <source>
        <dbReference type="ARBA" id="ARBA00022737"/>
    </source>
</evidence>
<dbReference type="InterPro" id="IPR032675">
    <property type="entry name" value="LRR_dom_sf"/>
</dbReference>
<keyword evidence="2" id="KW-0677">Repeat</keyword>
<feature type="compositionally biased region" description="Basic and acidic residues" evidence="3">
    <location>
        <begin position="654"/>
        <end position="666"/>
    </location>
</feature>
<dbReference type="PROSITE" id="PS51450">
    <property type="entry name" value="LRR"/>
    <property type="match status" value="5"/>
</dbReference>
<evidence type="ECO:0000256" key="3">
    <source>
        <dbReference type="SAM" id="MobiDB-lite"/>
    </source>
</evidence>
<evidence type="ECO:0000313" key="5">
    <source>
        <dbReference type="Proteomes" id="UP000429523"/>
    </source>
</evidence>
<dbReference type="EMBL" id="QXGF01000579">
    <property type="protein sequence ID" value="KAE8938182.1"/>
    <property type="molecule type" value="Genomic_DNA"/>
</dbReference>
<feature type="compositionally biased region" description="Polar residues" evidence="3">
    <location>
        <begin position="594"/>
        <end position="608"/>
    </location>
</feature>
<dbReference type="SUPFAM" id="SSF52058">
    <property type="entry name" value="L domain-like"/>
    <property type="match status" value="1"/>
</dbReference>
<organism evidence="4 5">
    <name type="scientific">Phytophthora fragariae</name>
    <dbReference type="NCBI Taxonomy" id="53985"/>
    <lineage>
        <taxon>Eukaryota</taxon>
        <taxon>Sar</taxon>
        <taxon>Stramenopiles</taxon>
        <taxon>Oomycota</taxon>
        <taxon>Peronosporomycetes</taxon>
        <taxon>Peronosporales</taxon>
        <taxon>Peronosporaceae</taxon>
        <taxon>Phytophthora</taxon>
    </lineage>
</organism>
<evidence type="ECO:0000256" key="1">
    <source>
        <dbReference type="ARBA" id="ARBA00022614"/>
    </source>
</evidence>
<name>A0A6A3EXT7_9STRA</name>
<dbReference type="InterPro" id="IPR001611">
    <property type="entry name" value="Leu-rich_rpt"/>
</dbReference>
<dbReference type="Pfam" id="PF12799">
    <property type="entry name" value="LRR_4"/>
    <property type="match status" value="1"/>
</dbReference>
<feature type="region of interest" description="Disordered" evidence="3">
    <location>
        <begin position="418"/>
        <end position="484"/>
    </location>
</feature>
<dbReference type="Proteomes" id="UP000429523">
    <property type="component" value="Unassembled WGS sequence"/>
</dbReference>
<dbReference type="AlphaFoldDB" id="A0A6A3EXT7"/>
<evidence type="ECO:0008006" key="6">
    <source>
        <dbReference type="Google" id="ProtNLM"/>
    </source>
</evidence>
<feature type="compositionally biased region" description="Polar residues" evidence="3">
    <location>
        <begin position="684"/>
        <end position="693"/>
    </location>
</feature>
<reference evidence="4 5" key="1">
    <citation type="submission" date="2018-08" db="EMBL/GenBank/DDBJ databases">
        <title>Genomic investigation of the strawberry pathogen Phytophthora fragariae indicates pathogenicity is determined by transcriptional variation in three key races.</title>
        <authorList>
            <person name="Adams T.M."/>
            <person name="Armitage A.D."/>
            <person name="Sobczyk M.K."/>
            <person name="Bates H.J."/>
            <person name="Dunwell J.M."/>
            <person name="Nellist C.F."/>
            <person name="Harrison R.J."/>
        </authorList>
    </citation>
    <scope>NUCLEOTIDE SEQUENCE [LARGE SCALE GENOMIC DNA]</scope>
    <source>
        <strain evidence="4 5">NOV-9</strain>
    </source>
</reference>
<evidence type="ECO:0000313" key="4">
    <source>
        <dbReference type="EMBL" id="KAE8938182.1"/>
    </source>
</evidence>
<accession>A0A6A3EXT7</accession>